<dbReference type="EMBL" id="CP009048">
    <property type="protein sequence ID" value="AIL59300.1"/>
    <property type="molecule type" value="Genomic_DNA"/>
</dbReference>
<reference evidence="1 2" key="1">
    <citation type="submission" date="2014-07" db="EMBL/GenBank/DDBJ databases">
        <authorList>
            <person name="Lee K."/>
            <person name="Lim J.Y."/>
            <person name="Hwang I."/>
        </authorList>
    </citation>
    <scope>NUCLEOTIDE SEQUENCE [LARGE SCALE GENOMIC DNA]</scope>
    <source>
        <strain evidence="1 2">KL28</strain>
    </source>
</reference>
<accession>A0A077F4N9</accession>
<dbReference type="RefSeq" id="WP_075226412.1">
    <property type="nucleotide sequence ID" value="NZ_CP009048.1"/>
</dbReference>
<dbReference type="InterPro" id="IPR008514">
    <property type="entry name" value="T6SS_Hcp"/>
</dbReference>
<sequence>MANHSYMTITGKKQGLISAGCSSQNSIGNKCQAGHEDEIMVLAYSHNMAGGNDGSTSGGSGKHMPVVITKNIDKSTPLLASALHEGEEIECKINFYRTSPVGGHEKYFTVLLTGGRIANVSVQVPHAILMRDAQPQELLAIRYRDISWVHHQASTSAYASWGHEGE</sequence>
<dbReference type="InterPro" id="IPR052947">
    <property type="entry name" value="T6SS_Hcp1_domain"/>
</dbReference>
<dbReference type="HOGENOM" id="CLU_116190_1_0_6"/>
<evidence type="ECO:0000313" key="1">
    <source>
        <dbReference type="EMBL" id="AIL59300.1"/>
    </source>
</evidence>
<dbReference type="KEGG" id="palk:PSAKL28_00620"/>
<dbReference type="OrthoDB" id="5674026at2"/>
<organism evidence="1 2">
    <name type="scientific">Pseudomonas alkylphenolica</name>
    <dbReference type="NCBI Taxonomy" id="237609"/>
    <lineage>
        <taxon>Bacteria</taxon>
        <taxon>Pseudomonadati</taxon>
        <taxon>Pseudomonadota</taxon>
        <taxon>Gammaproteobacteria</taxon>
        <taxon>Pseudomonadales</taxon>
        <taxon>Pseudomonadaceae</taxon>
        <taxon>Pseudomonas</taxon>
    </lineage>
</organism>
<dbReference type="PANTHER" id="PTHR34319:SF7">
    <property type="entry name" value="HNH ENDONUCLEASE DOMAIN-CONTAINING PROTEIN"/>
    <property type="match status" value="1"/>
</dbReference>
<dbReference type="eggNOG" id="COG3157">
    <property type="taxonomic scope" value="Bacteria"/>
</dbReference>
<dbReference type="Pfam" id="PF05638">
    <property type="entry name" value="T6SS_HCP"/>
    <property type="match status" value="1"/>
</dbReference>
<dbReference type="PANTHER" id="PTHR34319">
    <property type="entry name" value="MAJOR EXPORTED PROTEIN"/>
    <property type="match status" value="1"/>
</dbReference>
<proteinExistence type="predicted"/>
<dbReference type="NCBIfam" id="TIGR03344">
    <property type="entry name" value="VI_effect_Hcp1"/>
    <property type="match status" value="1"/>
</dbReference>
<evidence type="ECO:0000313" key="2">
    <source>
        <dbReference type="Proteomes" id="UP000028931"/>
    </source>
</evidence>
<dbReference type="InterPro" id="IPR036624">
    <property type="entry name" value="Hcp1-lik_sf"/>
</dbReference>
<dbReference type="Gene3D" id="2.30.110.20">
    <property type="entry name" value="Hcp1-like"/>
    <property type="match status" value="1"/>
</dbReference>
<protein>
    <submittedName>
        <fullName evidence="1">Type VI secretion system effector, Hcp1 family</fullName>
    </submittedName>
</protein>
<name>A0A077F4N9_9PSED</name>
<dbReference type="AlphaFoldDB" id="A0A077F4N9"/>
<dbReference type="Proteomes" id="UP000028931">
    <property type="component" value="Chromosome"/>
</dbReference>
<gene>
    <name evidence="1" type="ORF">PSAKL28_00620</name>
</gene>
<dbReference type="SUPFAM" id="SSF141452">
    <property type="entry name" value="Hcp1-like"/>
    <property type="match status" value="1"/>
</dbReference>